<accession>A0A0K9P1V4</accession>
<dbReference type="FunFam" id="1.10.246.140:FF:000001">
    <property type="entry name" value="Transcription and mRNA export factor ENY2"/>
    <property type="match status" value="1"/>
</dbReference>
<keyword evidence="4 11" id="KW-0156">Chromatin regulator</keyword>
<keyword evidence="14" id="KW-1185">Reference proteome</keyword>
<evidence type="ECO:0000256" key="3">
    <source>
        <dbReference type="ARBA" id="ARBA00022816"/>
    </source>
</evidence>
<dbReference type="Proteomes" id="UP000036987">
    <property type="component" value="Unassembled WGS sequence"/>
</dbReference>
<dbReference type="OMA" id="RLMCRNI"/>
<keyword evidence="10 11" id="KW-0539">Nucleus</keyword>
<keyword evidence="3 11" id="KW-0509">mRNA transport</keyword>
<dbReference type="GO" id="GO:0003713">
    <property type="term" value="F:transcription coactivator activity"/>
    <property type="evidence" value="ECO:0000318"/>
    <property type="project" value="GO_Central"/>
</dbReference>
<dbReference type="GO" id="GO:0016973">
    <property type="term" value="P:poly(A)+ mRNA export from nucleus"/>
    <property type="evidence" value="ECO:0000318"/>
    <property type="project" value="GO_Central"/>
</dbReference>
<dbReference type="GO" id="GO:0070390">
    <property type="term" value="C:transcription export complex 2"/>
    <property type="evidence" value="ECO:0007669"/>
    <property type="project" value="UniProtKB-UniRule"/>
</dbReference>
<keyword evidence="7 11" id="KW-0805">Transcription regulation</keyword>
<dbReference type="GO" id="GO:0006368">
    <property type="term" value="P:transcription elongation by RNA polymerase II"/>
    <property type="evidence" value="ECO:0007669"/>
    <property type="project" value="UniProtKB-UniRule"/>
</dbReference>
<gene>
    <name evidence="13" type="ORF">ZOSMA_42G00760</name>
</gene>
<evidence type="ECO:0000256" key="5">
    <source>
        <dbReference type="ARBA" id="ARBA00022927"/>
    </source>
</evidence>
<dbReference type="HAMAP" id="MF_03046">
    <property type="entry name" value="ENY2_Sus1"/>
    <property type="match status" value="1"/>
</dbReference>
<evidence type="ECO:0000256" key="7">
    <source>
        <dbReference type="ARBA" id="ARBA00023015"/>
    </source>
</evidence>
<dbReference type="InterPro" id="IPR038212">
    <property type="entry name" value="TF_EnY2_sf"/>
</dbReference>
<comment type="subcellular location">
    <subcellularLocation>
        <location evidence="1 11">Nucleus</location>
        <location evidence="1 11">Nucleoplasm</location>
    </subcellularLocation>
</comment>
<proteinExistence type="inferred from homology"/>
<dbReference type="OrthoDB" id="6221744at2759"/>
<feature type="region of interest" description="Disordered" evidence="12">
    <location>
        <begin position="1"/>
        <end position="22"/>
    </location>
</feature>
<dbReference type="EMBL" id="LFYR01001279">
    <property type="protein sequence ID" value="KMZ63036.1"/>
    <property type="molecule type" value="Genomic_DNA"/>
</dbReference>
<dbReference type="GO" id="GO:0006357">
    <property type="term" value="P:regulation of transcription by RNA polymerase II"/>
    <property type="evidence" value="ECO:0000318"/>
    <property type="project" value="GO_Central"/>
</dbReference>
<comment type="function">
    <text evidence="11">Involved in mRNA export coupled transcription activation by association with both the TREX-2 and the SAGA complexes. The transcription regulatory histone acetylation (HAT) complex SAGA is a multiprotein complex that activates transcription by remodeling chromatin and mediating histone acetylation and deubiquitination. Within the SAGA complex, participates to a subcomplex that specifically deubiquitinates histones. The SAGA complex is recruited to specific gene promoters by activators, where it is required for transcription. The TREX-2 complex functions in docking export-competent ribonucleoprotein particles (mRNPs) to the nuclear entrance of the nuclear pore complex (nuclear basket). TREX-2 participates in mRNA export and accurate chromatin positioning in the nucleus by tethering genes to the nuclear periphery.</text>
</comment>
<evidence type="ECO:0000256" key="4">
    <source>
        <dbReference type="ARBA" id="ARBA00022853"/>
    </source>
</evidence>
<dbReference type="GO" id="GO:0015031">
    <property type="term" value="P:protein transport"/>
    <property type="evidence" value="ECO:0007669"/>
    <property type="project" value="UniProtKB-KW"/>
</dbReference>
<dbReference type="GO" id="GO:0003682">
    <property type="term" value="F:chromatin binding"/>
    <property type="evidence" value="ECO:0000318"/>
    <property type="project" value="GO_Central"/>
</dbReference>
<evidence type="ECO:0000313" key="13">
    <source>
        <dbReference type="EMBL" id="KMZ63036.1"/>
    </source>
</evidence>
<dbReference type="STRING" id="29655.A0A0K9P1V4"/>
<evidence type="ECO:0000256" key="9">
    <source>
        <dbReference type="ARBA" id="ARBA00023163"/>
    </source>
</evidence>
<comment type="caution">
    <text evidence="13">The sequence shown here is derived from an EMBL/GenBank/DDBJ whole genome shotgun (WGS) entry which is preliminary data.</text>
</comment>
<comment type="similarity">
    <text evidence="11">Belongs to the ENY2 family.</text>
</comment>
<evidence type="ECO:0000256" key="2">
    <source>
        <dbReference type="ARBA" id="ARBA00022448"/>
    </source>
</evidence>
<keyword evidence="2 11" id="KW-0813">Transport</keyword>
<evidence type="ECO:0000256" key="8">
    <source>
        <dbReference type="ARBA" id="ARBA00023159"/>
    </source>
</evidence>
<dbReference type="GO" id="GO:0006325">
    <property type="term" value="P:chromatin organization"/>
    <property type="evidence" value="ECO:0007669"/>
    <property type="project" value="UniProtKB-KW"/>
</dbReference>
<name>A0A0K9P1V4_ZOSMR</name>
<dbReference type="Pfam" id="PF10163">
    <property type="entry name" value="EnY2"/>
    <property type="match status" value="1"/>
</dbReference>
<dbReference type="GO" id="GO:0005643">
    <property type="term" value="C:nuclear pore"/>
    <property type="evidence" value="ECO:0007669"/>
    <property type="project" value="UniProtKB-UniRule"/>
</dbReference>
<keyword evidence="8 11" id="KW-0010">Activator</keyword>
<evidence type="ECO:0000256" key="6">
    <source>
        <dbReference type="ARBA" id="ARBA00023010"/>
    </source>
</evidence>
<sequence>MRRTSINRPPTPDPEESEIREPPSLQDLVNIKLLESGEKERLKELLRERLIECGWRDEMKALCRSYARKKGRNNVTVDDLIHVITPKGRASIPDPIKAELLRKIRSFLVATAL</sequence>
<dbReference type="GO" id="GO:0005654">
    <property type="term" value="C:nucleoplasm"/>
    <property type="evidence" value="ECO:0007669"/>
    <property type="project" value="UniProtKB-SubCell"/>
</dbReference>
<comment type="subunit">
    <text evidence="11">Component of the nuclear pore complex (NPC)-associated TREX-2 complex (transcription and export complex 2). Component of the SAGA transcription coactivator-HAT complex. Within the SAGA complex, participates to a subcomplex of SAGA called the DUB module (deubiquitination module).</text>
</comment>
<dbReference type="PANTHER" id="PTHR12514">
    <property type="entry name" value="ENHANCER OF YELLOW 2 TRANSCRIPTION FACTOR"/>
    <property type="match status" value="1"/>
</dbReference>
<dbReference type="AlphaFoldDB" id="A0A0K9P1V4"/>
<keyword evidence="9 11" id="KW-0804">Transcription</keyword>
<evidence type="ECO:0000256" key="10">
    <source>
        <dbReference type="ARBA" id="ARBA00023242"/>
    </source>
</evidence>
<evidence type="ECO:0000256" key="12">
    <source>
        <dbReference type="SAM" id="MobiDB-lite"/>
    </source>
</evidence>
<evidence type="ECO:0000313" key="14">
    <source>
        <dbReference type="Proteomes" id="UP000036987"/>
    </source>
</evidence>
<organism evidence="13 14">
    <name type="scientific">Zostera marina</name>
    <name type="common">Eelgrass</name>
    <dbReference type="NCBI Taxonomy" id="29655"/>
    <lineage>
        <taxon>Eukaryota</taxon>
        <taxon>Viridiplantae</taxon>
        <taxon>Streptophyta</taxon>
        <taxon>Embryophyta</taxon>
        <taxon>Tracheophyta</taxon>
        <taxon>Spermatophyta</taxon>
        <taxon>Magnoliopsida</taxon>
        <taxon>Liliopsida</taxon>
        <taxon>Zosteraceae</taxon>
        <taxon>Zostera</taxon>
    </lineage>
</organism>
<evidence type="ECO:0000256" key="1">
    <source>
        <dbReference type="ARBA" id="ARBA00004642"/>
    </source>
</evidence>
<evidence type="ECO:0000256" key="11">
    <source>
        <dbReference type="HAMAP-Rule" id="MF_03046"/>
    </source>
</evidence>
<keyword evidence="5 11" id="KW-0653">Protein transport</keyword>
<keyword evidence="6 11" id="KW-0811">Translocation</keyword>
<dbReference type="GO" id="GO:0071819">
    <property type="term" value="C:DUBm complex"/>
    <property type="evidence" value="ECO:0000318"/>
    <property type="project" value="GO_Central"/>
</dbReference>
<protein>
    <recommendedName>
        <fullName evidence="11">Transcription and mRNA export factor ENY2</fullName>
    </recommendedName>
    <alternativeName>
        <fullName evidence="11">Enhancer of yellow 2 transcription factor homolog</fullName>
    </alternativeName>
</protein>
<dbReference type="GO" id="GO:0000124">
    <property type="term" value="C:SAGA complex"/>
    <property type="evidence" value="ECO:0000318"/>
    <property type="project" value="GO_Central"/>
</dbReference>
<dbReference type="InterPro" id="IPR018783">
    <property type="entry name" value="TF_ENY2"/>
</dbReference>
<dbReference type="Gene3D" id="1.10.246.140">
    <property type="match status" value="1"/>
</dbReference>
<reference evidence="14" key="1">
    <citation type="journal article" date="2016" name="Nature">
        <title>The genome of the seagrass Zostera marina reveals angiosperm adaptation to the sea.</title>
        <authorList>
            <person name="Olsen J.L."/>
            <person name="Rouze P."/>
            <person name="Verhelst B."/>
            <person name="Lin Y.-C."/>
            <person name="Bayer T."/>
            <person name="Collen J."/>
            <person name="Dattolo E."/>
            <person name="De Paoli E."/>
            <person name="Dittami S."/>
            <person name="Maumus F."/>
            <person name="Michel G."/>
            <person name="Kersting A."/>
            <person name="Lauritano C."/>
            <person name="Lohaus R."/>
            <person name="Toepel M."/>
            <person name="Tonon T."/>
            <person name="Vanneste K."/>
            <person name="Amirebrahimi M."/>
            <person name="Brakel J."/>
            <person name="Bostroem C."/>
            <person name="Chovatia M."/>
            <person name="Grimwood J."/>
            <person name="Jenkins J.W."/>
            <person name="Jueterbock A."/>
            <person name="Mraz A."/>
            <person name="Stam W.T."/>
            <person name="Tice H."/>
            <person name="Bornberg-Bauer E."/>
            <person name="Green P.J."/>
            <person name="Pearson G.A."/>
            <person name="Procaccini G."/>
            <person name="Duarte C.M."/>
            <person name="Schmutz J."/>
            <person name="Reusch T.B.H."/>
            <person name="Van de Peer Y."/>
        </authorList>
    </citation>
    <scope>NUCLEOTIDE SEQUENCE [LARGE SCALE GENOMIC DNA]</scope>
    <source>
        <strain evidence="14">cv. Finnish</strain>
    </source>
</reference>